<accession>A0ABR5IZ86</accession>
<name>A0ABR5IZ86_9ACTN</name>
<keyword evidence="2" id="KW-1185">Reference proteome</keyword>
<sequence length="254" mass="27836">VRAAHGLPLALALFADARERAAGSEEPYEGGELGDSPDLVRELLRLLLRENPSPERSDALHVLALARVTTEELVRHALEIPAAQARTLCAWLSGQSFVHSTADGLVPHELVREALLADLRWRGLETYERLFRRLHAHLAERLAERGGGRWAFGAGLAYLSRTNRIAREAADWQGADRLHLRTARPDDLDEVLAAVGREHGDAAVRLARQWWEQQPTAFSVAEYGRRGIVGTLIAPCLEAGAAALPDDPVARAAL</sequence>
<organism evidence="1 2">
    <name type="scientific">Streptomyces varsoviensis</name>
    <dbReference type="NCBI Taxonomy" id="67373"/>
    <lineage>
        <taxon>Bacteria</taxon>
        <taxon>Bacillati</taxon>
        <taxon>Actinomycetota</taxon>
        <taxon>Actinomycetes</taxon>
        <taxon>Kitasatosporales</taxon>
        <taxon>Streptomycetaceae</taxon>
        <taxon>Streptomyces</taxon>
    </lineage>
</organism>
<protein>
    <submittedName>
        <fullName evidence="1">Uncharacterized protein</fullName>
    </submittedName>
</protein>
<feature type="non-terminal residue" evidence="1">
    <location>
        <position position="254"/>
    </location>
</feature>
<dbReference type="Proteomes" id="UP000037020">
    <property type="component" value="Unassembled WGS sequence"/>
</dbReference>
<evidence type="ECO:0000313" key="1">
    <source>
        <dbReference type="EMBL" id="KOG86478.1"/>
    </source>
</evidence>
<feature type="non-terminal residue" evidence="1">
    <location>
        <position position="1"/>
    </location>
</feature>
<dbReference type="EMBL" id="LGUT01002813">
    <property type="protein sequence ID" value="KOG86478.1"/>
    <property type="molecule type" value="Genomic_DNA"/>
</dbReference>
<reference evidence="1 2" key="1">
    <citation type="submission" date="2015-07" db="EMBL/GenBank/DDBJ databases">
        <authorList>
            <person name="Ju K.-S."/>
            <person name="Doroghazi J.R."/>
            <person name="Metcalf W.W."/>
        </authorList>
    </citation>
    <scope>NUCLEOTIDE SEQUENCE [LARGE SCALE GENOMIC DNA]</scope>
    <source>
        <strain evidence="1 2">NRRL B-3589</strain>
    </source>
</reference>
<proteinExistence type="predicted"/>
<evidence type="ECO:0000313" key="2">
    <source>
        <dbReference type="Proteomes" id="UP000037020"/>
    </source>
</evidence>
<comment type="caution">
    <text evidence="1">The sequence shown here is derived from an EMBL/GenBank/DDBJ whole genome shotgun (WGS) entry which is preliminary data.</text>
</comment>
<gene>
    <name evidence="1" type="ORF">ADK38_30815</name>
</gene>